<dbReference type="EMBL" id="CP034184">
    <property type="protein sequence ID" value="AZI44220.1"/>
    <property type="molecule type" value="Genomic_DNA"/>
</dbReference>
<keyword evidence="2" id="KW-0472">Membrane</keyword>
<reference evidence="3 4" key="1">
    <citation type="submission" date="2018-11" db="EMBL/GenBank/DDBJ databases">
        <title>Deinococcus shelandsis sp. nov., isolated from South Shetland Islands soil of Antarctica.</title>
        <authorList>
            <person name="Tian J."/>
        </authorList>
    </citation>
    <scope>NUCLEOTIDE SEQUENCE [LARGE SCALE GENOMIC DNA]</scope>
    <source>
        <strain evidence="3 4">S14-83T</strain>
    </source>
</reference>
<feature type="transmembrane region" description="Helical" evidence="2">
    <location>
        <begin position="108"/>
        <end position="130"/>
    </location>
</feature>
<dbReference type="AlphaFoldDB" id="A0A3G8YH99"/>
<keyword evidence="2" id="KW-1133">Transmembrane helix</keyword>
<organism evidence="3 4">
    <name type="scientific">Deinococcus psychrotolerans</name>
    <dbReference type="NCBI Taxonomy" id="2489213"/>
    <lineage>
        <taxon>Bacteria</taxon>
        <taxon>Thermotogati</taxon>
        <taxon>Deinococcota</taxon>
        <taxon>Deinococci</taxon>
        <taxon>Deinococcales</taxon>
        <taxon>Deinococcaceae</taxon>
        <taxon>Deinococcus</taxon>
    </lineage>
</organism>
<feature type="transmembrane region" description="Helical" evidence="2">
    <location>
        <begin position="150"/>
        <end position="170"/>
    </location>
</feature>
<feature type="transmembrane region" description="Helical" evidence="2">
    <location>
        <begin position="74"/>
        <end position="96"/>
    </location>
</feature>
<name>A0A3G8YH99_9DEIO</name>
<proteinExistence type="predicted"/>
<gene>
    <name evidence="3" type="ORF">EHF33_15080</name>
</gene>
<protein>
    <submittedName>
        <fullName evidence="3">Ferric reductase</fullName>
    </submittedName>
</protein>
<accession>A0A3G8YH99</accession>
<keyword evidence="2" id="KW-0812">Transmembrane</keyword>
<evidence type="ECO:0000256" key="1">
    <source>
        <dbReference type="SAM" id="MobiDB-lite"/>
    </source>
</evidence>
<feature type="region of interest" description="Disordered" evidence="1">
    <location>
        <begin position="1"/>
        <end position="22"/>
    </location>
</feature>
<feature type="compositionally biased region" description="Polar residues" evidence="1">
    <location>
        <begin position="1"/>
        <end position="10"/>
    </location>
</feature>
<feature type="transmembrane region" description="Helical" evidence="2">
    <location>
        <begin position="209"/>
        <end position="228"/>
    </location>
</feature>
<dbReference type="RefSeq" id="WP_124873648.1">
    <property type="nucleotide sequence ID" value="NZ_CP034184.1"/>
</dbReference>
<keyword evidence="4" id="KW-1185">Reference proteome</keyword>
<feature type="transmembrane region" description="Helical" evidence="2">
    <location>
        <begin position="42"/>
        <end position="62"/>
    </location>
</feature>
<dbReference type="KEGG" id="dph:EHF33_15080"/>
<evidence type="ECO:0000256" key="2">
    <source>
        <dbReference type="SAM" id="Phobius"/>
    </source>
</evidence>
<dbReference type="Proteomes" id="UP000276417">
    <property type="component" value="Chromosome 2"/>
</dbReference>
<evidence type="ECO:0000313" key="4">
    <source>
        <dbReference type="Proteomes" id="UP000276417"/>
    </source>
</evidence>
<dbReference type="OrthoDB" id="64075at2"/>
<evidence type="ECO:0000313" key="3">
    <source>
        <dbReference type="EMBL" id="AZI44220.1"/>
    </source>
</evidence>
<sequence>MTKPNVQSAREFSLGAPSAQTRSPLPAATLSNAVSANRWNSLLALALGTLLLGGFVLSALHLTPGPLAWSLLRATGIVAYLALAVTVTFGALLGSRSAPAWLARAQQYGWHGLLSGFALIMGGAHGLFLMVDGKYAQPLRGVLLPGASSFAPLAVGLGTLGLYGLALVYLSTRWRKRLSLKVWRALHLAAYPAFGMLTLHGVLTGSDHLGLLYGTALTCALFTFGLRLTEEASRRGGSPVPGRR</sequence>
<feature type="transmembrane region" description="Helical" evidence="2">
    <location>
        <begin position="182"/>
        <end position="203"/>
    </location>
</feature>